<proteinExistence type="inferred from homology"/>
<dbReference type="InterPro" id="IPR024192">
    <property type="entry name" value="Fosfomycin_R_FomA-type"/>
</dbReference>
<dbReference type="GO" id="GO:0016114">
    <property type="term" value="P:terpenoid biosynthetic process"/>
    <property type="evidence" value="ECO:0007669"/>
    <property type="project" value="TreeGrafter"/>
</dbReference>
<dbReference type="CDD" id="cd04241">
    <property type="entry name" value="AAK_FomA-like"/>
    <property type="match status" value="1"/>
</dbReference>
<evidence type="ECO:0000313" key="14">
    <source>
        <dbReference type="EMBL" id="QNO51606.1"/>
    </source>
</evidence>
<reference evidence="14" key="1">
    <citation type="submission" date="2020-06" db="EMBL/GenBank/DDBJ databases">
        <title>Unique genomic features of the anaerobic methanotrophic archaea.</title>
        <authorList>
            <person name="Chadwick G.L."/>
            <person name="Skennerton C.T."/>
            <person name="Laso-Perez R."/>
            <person name="Leu A.O."/>
            <person name="Speth D.R."/>
            <person name="Yu H."/>
            <person name="Morgan-Lang C."/>
            <person name="Hatzenpichler R."/>
            <person name="Goudeau D."/>
            <person name="Malmstrom R."/>
            <person name="Brazelton W.J."/>
            <person name="Woyke T."/>
            <person name="Hallam S.J."/>
            <person name="Tyson G.W."/>
            <person name="Wegener G."/>
            <person name="Boetius A."/>
            <person name="Orphan V."/>
        </authorList>
    </citation>
    <scope>NUCLEOTIDE SEQUENCE</scope>
</reference>
<feature type="binding site" evidence="11">
    <location>
        <position position="78"/>
    </location>
    <ligand>
        <name>ATP</name>
        <dbReference type="ChEBI" id="CHEBI:30616"/>
    </ligand>
</feature>
<feature type="binding site" evidence="11">
    <location>
        <position position="232"/>
    </location>
    <ligand>
        <name>ATP</name>
        <dbReference type="ChEBI" id="CHEBI:30616"/>
    </ligand>
</feature>
<sequence>MNERSRIHAEGVYVLKIGGSVLTEKDKVRKARTSAITRISKEIALALALAHGRGAGTGAGAKAGTTTRKKLILVHGAGSYGHPQAKAYLASRDAKDALITHESAKELNRIVTSSLMEFGVKIMPIHPLNGVVFRGGEPKYKIKEQIEVALETGIVPVLHGDVIMDEKEGFRILSGDQLVVYVAKEFKASRVGVGTDVDGVLGDEGEVIRKITPVDVDKMSLKGSEHVDVTGGMKEKVHLLAKLASENNIPSVLFNASKESNVYKFLTDDENLFGTVISA</sequence>
<dbReference type="Pfam" id="PF00696">
    <property type="entry name" value="AA_kinase"/>
    <property type="match status" value="1"/>
</dbReference>
<evidence type="ECO:0000256" key="9">
    <source>
        <dbReference type="ARBA" id="ARBA00049063"/>
    </source>
</evidence>
<name>A0A7G9YUC2_9EURY</name>
<dbReference type="SUPFAM" id="SSF53633">
    <property type="entry name" value="Carbamate kinase-like"/>
    <property type="match status" value="1"/>
</dbReference>
<evidence type="ECO:0000256" key="11">
    <source>
        <dbReference type="PIRSR" id="PIRSR016496-1"/>
    </source>
</evidence>
<evidence type="ECO:0000256" key="2">
    <source>
        <dbReference type="ARBA" id="ARBA00012908"/>
    </source>
</evidence>
<feature type="binding site" evidence="11">
    <location>
        <position position="175"/>
    </location>
    <ligand>
        <name>substrate</name>
    </ligand>
</feature>
<gene>
    <name evidence="14" type="ORF">JFJFMGFI_00005</name>
</gene>
<feature type="binding site" evidence="11">
    <location>
        <position position="236"/>
    </location>
    <ligand>
        <name>ATP</name>
        <dbReference type="ChEBI" id="CHEBI:30616"/>
    </ligand>
</feature>
<dbReference type="NCBIfam" id="NF040647">
    <property type="entry name" value="IPPK_Arch"/>
    <property type="match status" value="1"/>
</dbReference>
<dbReference type="EC" id="2.7.4.26" evidence="2 10"/>
<evidence type="ECO:0000256" key="1">
    <source>
        <dbReference type="ARBA" id="ARBA00010540"/>
    </source>
</evidence>
<feature type="binding site" evidence="11">
    <location>
        <position position="82"/>
    </location>
    <ligand>
        <name>substrate</name>
    </ligand>
</feature>
<protein>
    <recommendedName>
        <fullName evidence="3 10">Isopentenyl phosphate kinase</fullName>
        <shortName evidence="10">IPK</shortName>
        <ecNumber evidence="2 10">2.7.4.26</ecNumber>
    </recommendedName>
</protein>
<keyword evidence="4 10" id="KW-0808">Transferase</keyword>
<organism evidence="14">
    <name type="scientific">Candidatus Methanophagaceae archaeon ANME-1 ERB6</name>
    <dbReference type="NCBI Taxonomy" id="2759912"/>
    <lineage>
        <taxon>Archaea</taxon>
        <taxon>Methanobacteriati</taxon>
        <taxon>Methanobacteriota</taxon>
        <taxon>Stenosarchaea group</taxon>
        <taxon>Methanomicrobia</taxon>
        <taxon>Candidatus Methanophagales</taxon>
        <taxon>Candidatus Methanophagaceae</taxon>
    </lineage>
</organism>
<evidence type="ECO:0000259" key="13">
    <source>
        <dbReference type="Pfam" id="PF00696"/>
    </source>
</evidence>
<evidence type="ECO:0000256" key="8">
    <source>
        <dbReference type="ARBA" id="ARBA00023229"/>
    </source>
</evidence>
<dbReference type="GO" id="GO:0102043">
    <property type="term" value="F:isopentenyl phosphate kinase activity"/>
    <property type="evidence" value="ECO:0007669"/>
    <property type="project" value="UniProtKB-EC"/>
</dbReference>
<evidence type="ECO:0000256" key="4">
    <source>
        <dbReference type="ARBA" id="ARBA00022679"/>
    </source>
</evidence>
<keyword evidence="5 10" id="KW-0547">Nucleotide-binding</keyword>
<comment type="subunit">
    <text evidence="10">Homodimer.</text>
</comment>
<evidence type="ECO:0000256" key="7">
    <source>
        <dbReference type="ARBA" id="ARBA00022840"/>
    </source>
</evidence>
<dbReference type="GO" id="GO:0005829">
    <property type="term" value="C:cytosol"/>
    <property type="evidence" value="ECO:0007669"/>
    <property type="project" value="TreeGrafter"/>
</dbReference>
<keyword evidence="6 10" id="KW-0418">Kinase</keyword>
<dbReference type="GO" id="GO:0005524">
    <property type="term" value="F:ATP binding"/>
    <property type="evidence" value="ECO:0007669"/>
    <property type="project" value="UniProtKB-KW"/>
</dbReference>
<dbReference type="InterPro" id="IPR001048">
    <property type="entry name" value="Asp/Glu/Uridylate_kinase"/>
</dbReference>
<evidence type="ECO:0000256" key="5">
    <source>
        <dbReference type="ARBA" id="ARBA00022741"/>
    </source>
</evidence>
<feature type="domain" description="Aspartate/glutamate/uridylate kinase" evidence="13">
    <location>
        <begin position="13"/>
        <end position="255"/>
    </location>
</feature>
<comment type="function">
    <text evidence="10">Catalyzes the formation of isopentenyl diphosphate (IPP), the building block of all isoprenoids.</text>
</comment>
<keyword evidence="7 10" id="KW-0067">ATP-binding</keyword>
<feature type="binding site" evidence="11">
    <location>
        <begin position="16"/>
        <end position="20"/>
    </location>
    <ligand>
        <name>ATP</name>
        <dbReference type="ChEBI" id="CHEBI:30616"/>
    </ligand>
</feature>
<evidence type="ECO:0000256" key="6">
    <source>
        <dbReference type="ARBA" id="ARBA00022777"/>
    </source>
</evidence>
<feature type="site" description="Transition state stabilizer" evidence="12">
    <location>
        <position position="25"/>
    </location>
</feature>
<dbReference type="AlphaFoldDB" id="A0A7G9YUC2"/>
<evidence type="ECO:0000256" key="12">
    <source>
        <dbReference type="PIRSR" id="PIRSR016496-2"/>
    </source>
</evidence>
<comment type="catalytic activity">
    <reaction evidence="9 10">
        <text>isopentenyl phosphate + ATP = isopentenyl diphosphate + ADP</text>
        <dbReference type="Rhea" id="RHEA:33963"/>
        <dbReference type="ChEBI" id="CHEBI:30616"/>
        <dbReference type="ChEBI" id="CHEBI:65078"/>
        <dbReference type="ChEBI" id="CHEBI:128769"/>
        <dbReference type="ChEBI" id="CHEBI:456216"/>
        <dbReference type="EC" id="2.7.4.26"/>
    </reaction>
</comment>
<evidence type="ECO:0000256" key="3">
    <source>
        <dbReference type="ARBA" id="ARBA00017267"/>
    </source>
</evidence>
<dbReference type="PANTHER" id="PTHR43654:SF1">
    <property type="entry name" value="ISOPENTENYL PHOSPHATE KINASE"/>
    <property type="match status" value="1"/>
</dbReference>
<feature type="binding site" evidence="11">
    <location>
        <position position="77"/>
    </location>
    <ligand>
        <name>substrate</name>
    </ligand>
</feature>
<accession>A0A7G9YUC2</accession>
<dbReference type="Gene3D" id="3.40.1160.10">
    <property type="entry name" value="Acetylglutamate kinase-like"/>
    <property type="match status" value="1"/>
</dbReference>
<comment type="similarity">
    <text evidence="1 10">Belongs to the isopentenyl phosphate kinase family.</text>
</comment>
<feature type="binding site" evidence="11">
    <location>
        <position position="196"/>
    </location>
    <ligand>
        <name>ATP</name>
        <dbReference type="ChEBI" id="CHEBI:30616"/>
    </ligand>
</feature>
<dbReference type="PANTHER" id="PTHR43654">
    <property type="entry name" value="GLUTAMATE 5-KINASE"/>
    <property type="match status" value="1"/>
</dbReference>
<keyword evidence="8" id="KW-0414">Isoprene biosynthesis</keyword>
<dbReference type="GO" id="GO:0016301">
    <property type="term" value="F:kinase activity"/>
    <property type="evidence" value="ECO:0007669"/>
    <property type="project" value="UniProtKB-KW"/>
</dbReference>
<dbReference type="EMBL" id="MT631474">
    <property type="protein sequence ID" value="QNO51606.1"/>
    <property type="molecule type" value="Genomic_DNA"/>
</dbReference>
<dbReference type="PIRSF" id="PIRSF016496">
    <property type="entry name" value="Kin_FomA"/>
    <property type="match status" value="1"/>
</dbReference>
<dbReference type="InterPro" id="IPR036393">
    <property type="entry name" value="AceGlu_kinase-like_sf"/>
</dbReference>
<evidence type="ECO:0000256" key="10">
    <source>
        <dbReference type="PIRNR" id="PIRNR016496"/>
    </source>
</evidence>